<sequence length="93" mass="10396">MLRDYLGQTCTLKSKIGSNVYNEAVYEEKEILCRLVDKYKVITNSKGDEVVSSGVIQCVEHIKAGDLINNRNVISVSYMTSLDGIIGYRGYLV</sequence>
<name>A0A645HZ63_9ZZZZ</name>
<accession>A0A645HZ63</accession>
<protein>
    <submittedName>
        <fullName evidence="1">Uncharacterized protein</fullName>
    </submittedName>
</protein>
<dbReference type="EMBL" id="VSSQ01103318">
    <property type="protein sequence ID" value="MPN44298.1"/>
    <property type="molecule type" value="Genomic_DNA"/>
</dbReference>
<proteinExistence type="predicted"/>
<evidence type="ECO:0000313" key="1">
    <source>
        <dbReference type="EMBL" id="MPN44298.1"/>
    </source>
</evidence>
<comment type="caution">
    <text evidence="1">The sequence shown here is derived from an EMBL/GenBank/DDBJ whole genome shotgun (WGS) entry which is preliminary data.</text>
</comment>
<gene>
    <name evidence="1" type="ORF">SDC9_191860</name>
</gene>
<dbReference type="AlphaFoldDB" id="A0A645HZ63"/>
<reference evidence="1" key="1">
    <citation type="submission" date="2019-08" db="EMBL/GenBank/DDBJ databases">
        <authorList>
            <person name="Kucharzyk K."/>
            <person name="Murdoch R.W."/>
            <person name="Higgins S."/>
            <person name="Loffler F."/>
        </authorList>
    </citation>
    <scope>NUCLEOTIDE SEQUENCE</scope>
</reference>
<organism evidence="1">
    <name type="scientific">bioreactor metagenome</name>
    <dbReference type="NCBI Taxonomy" id="1076179"/>
    <lineage>
        <taxon>unclassified sequences</taxon>
        <taxon>metagenomes</taxon>
        <taxon>ecological metagenomes</taxon>
    </lineage>
</organism>